<keyword evidence="2" id="KW-1185">Reference proteome</keyword>
<name>A0A392SM56_9FABA</name>
<evidence type="ECO:0000313" key="1">
    <source>
        <dbReference type="EMBL" id="MCI49487.1"/>
    </source>
</evidence>
<organism evidence="1 2">
    <name type="scientific">Trifolium medium</name>
    <dbReference type="NCBI Taxonomy" id="97028"/>
    <lineage>
        <taxon>Eukaryota</taxon>
        <taxon>Viridiplantae</taxon>
        <taxon>Streptophyta</taxon>
        <taxon>Embryophyta</taxon>
        <taxon>Tracheophyta</taxon>
        <taxon>Spermatophyta</taxon>
        <taxon>Magnoliopsida</taxon>
        <taxon>eudicotyledons</taxon>
        <taxon>Gunneridae</taxon>
        <taxon>Pentapetalae</taxon>
        <taxon>rosids</taxon>
        <taxon>fabids</taxon>
        <taxon>Fabales</taxon>
        <taxon>Fabaceae</taxon>
        <taxon>Papilionoideae</taxon>
        <taxon>50 kb inversion clade</taxon>
        <taxon>NPAAA clade</taxon>
        <taxon>Hologalegina</taxon>
        <taxon>IRL clade</taxon>
        <taxon>Trifolieae</taxon>
        <taxon>Trifolium</taxon>
    </lineage>
</organism>
<dbReference type="EMBL" id="LXQA010401916">
    <property type="protein sequence ID" value="MCI49487.1"/>
    <property type="molecule type" value="Genomic_DNA"/>
</dbReference>
<accession>A0A392SM56</accession>
<proteinExistence type="predicted"/>
<dbReference type="Proteomes" id="UP000265520">
    <property type="component" value="Unassembled WGS sequence"/>
</dbReference>
<sequence>MAKTLDIIRETGPGLGLDLNIRKTEIFWPVCDGNKLRDGLFHSDIGRPKLGVKLLEGA</sequence>
<evidence type="ECO:0000313" key="2">
    <source>
        <dbReference type="Proteomes" id="UP000265520"/>
    </source>
</evidence>
<reference evidence="1 2" key="1">
    <citation type="journal article" date="2018" name="Front. Plant Sci.">
        <title>Red Clover (Trifolium pratense) and Zigzag Clover (T. medium) - A Picture of Genomic Similarities and Differences.</title>
        <authorList>
            <person name="Dluhosova J."/>
            <person name="Istvanek J."/>
            <person name="Nedelnik J."/>
            <person name="Repkova J."/>
        </authorList>
    </citation>
    <scope>NUCLEOTIDE SEQUENCE [LARGE SCALE GENOMIC DNA]</scope>
    <source>
        <strain evidence="2">cv. 10/8</strain>
        <tissue evidence="1">Leaf</tissue>
    </source>
</reference>
<dbReference type="AlphaFoldDB" id="A0A392SM56"/>
<feature type="non-terminal residue" evidence="1">
    <location>
        <position position="58"/>
    </location>
</feature>
<comment type="caution">
    <text evidence="1">The sequence shown here is derived from an EMBL/GenBank/DDBJ whole genome shotgun (WGS) entry which is preliminary data.</text>
</comment>
<protein>
    <submittedName>
        <fullName evidence="1">Uncharacterized protein</fullName>
    </submittedName>
</protein>